<evidence type="ECO:0000256" key="9">
    <source>
        <dbReference type="ARBA" id="ARBA00022737"/>
    </source>
</evidence>
<dbReference type="GO" id="GO:0061630">
    <property type="term" value="F:ubiquitin protein ligase activity"/>
    <property type="evidence" value="ECO:0007669"/>
    <property type="project" value="UniProtKB-EC"/>
</dbReference>
<dbReference type="InterPro" id="IPR013083">
    <property type="entry name" value="Znf_RING/FYVE/PHD"/>
</dbReference>
<comment type="caution">
    <text evidence="16">The sequence shown here is derived from an EMBL/GenBank/DDBJ whole genome shotgun (WGS) entry which is preliminary data.</text>
</comment>
<evidence type="ECO:0000256" key="6">
    <source>
        <dbReference type="ARBA" id="ARBA00012251"/>
    </source>
</evidence>
<dbReference type="FunFam" id="1.20.120.1750:FF:000013">
    <property type="entry name" value="RBR-type E3 ubiquitin transferase"/>
    <property type="match status" value="1"/>
</dbReference>
<evidence type="ECO:0000256" key="8">
    <source>
        <dbReference type="ARBA" id="ARBA00022723"/>
    </source>
</evidence>
<dbReference type="Proteomes" id="UP001152484">
    <property type="component" value="Unassembled WGS sequence"/>
</dbReference>
<accession>A0A9P1DWU3</accession>
<dbReference type="GO" id="GO:0016567">
    <property type="term" value="P:protein ubiquitination"/>
    <property type="evidence" value="ECO:0007669"/>
    <property type="project" value="InterPro"/>
</dbReference>
<dbReference type="PROSITE" id="PS51873">
    <property type="entry name" value="TRIAD"/>
    <property type="match status" value="1"/>
</dbReference>
<dbReference type="GO" id="GO:0008270">
    <property type="term" value="F:zinc ion binding"/>
    <property type="evidence" value="ECO:0007669"/>
    <property type="project" value="UniProtKB-KW"/>
</dbReference>
<evidence type="ECO:0000256" key="7">
    <source>
        <dbReference type="ARBA" id="ARBA00022679"/>
    </source>
</evidence>
<dbReference type="Pfam" id="PF01485">
    <property type="entry name" value="IBR"/>
    <property type="match status" value="1"/>
</dbReference>
<comment type="cofactor">
    <cofactor evidence="2">
        <name>Zn(2+)</name>
        <dbReference type="ChEBI" id="CHEBI:29105"/>
    </cofactor>
</comment>
<comment type="catalytic activity">
    <reaction evidence="1">
        <text>[E2 ubiquitin-conjugating enzyme]-S-ubiquitinyl-L-cysteine + [acceptor protein]-L-lysine = [E2 ubiquitin-conjugating enzyme]-L-cysteine + [acceptor protein]-N(6)-ubiquitinyl-L-lysine.</text>
        <dbReference type="EC" id="2.3.2.31"/>
    </reaction>
</comment>
<evidence type="ECO:0000256" key="13">
    <source>
        <dbReference type="PROSITE-ProRule" id="PRU00175"/>
    </source>
</evidence>
<evidence type="ECO:0000256" key="2">
    <source>
        <dbReference type="ARBA" id="ARBA00001947"/>
    </source>
</evidence>
<dbReference type="Gene3D" id="3.30.40.10">
    <property type="entry name" value="Zinc/RING finger domain, C3HC4 (zinc finger)"/>
    <property type="match status" value="1"/>
</dbReference>
<evidence type="ECO:0000256" key="10">
    <source>
        <dbReference type="ARBA" id="ARBA00022771"/>
    </source>
</evidence>
<evidence type="ECO:0000256" key="1">
    <source>
        <dbReference type="ARBA" id="ARBA00001798"/>
    </source>
</evidence>
<evidence type="ECO:0000256" key="4">
    <source>
        <dbReference type="ARBA" id="ARBA00004906"/>
    </source>
</evidence>
<evidence type="ECO:0000256" key="5">
    <source>
        <dbReference type="ARBA" id="ARBA00005884"/>
    </source>
</evidence>
<keyword evidence="10 13" id="KW-0863">Zinc-finger</keyword>
<feature type="domain" description="RING-type" evidence="15">
    <location>
        <begin position="112"/>
        <end position="326"/>
    </location>
</feature>
<dbReference type="InterPro" id="IPR002867">
    <property type="entry name" value="IBR_dom"/>
</dbReference>
<evidence type="ECO:0000313" key="17">
    <source>
        <dbReference type="Proteomes" id="UP001152484"/>
    </source>
</evidence>
<dbReference type="SUPFAM" id="SSF57850">
    <property type="entry name" value="RING/U-box"/>
    <property type="match status" value="3"/>
</dbReference>
<dbReference type="CDD" id="cd16773">
    <property type="entry name" value="RING-HC_RBR_TRIAD1"/>
    <property type="match status" value="1"/>
</dbReference>
<dbReference type="CDD" id="cd20346">
    <property type="entry name" value="BRcat_RBR_ANKIB1"/>
    <property type="match status" value="1"/>
</dbReference>
<comment type="function">
    <text evidence="3">Might act as an E3 ubiquitin-protein ligase, or as part of E3 complex, which accepts ubiquitin from specific E2 ubiquitin-conjugating enzymes and then transfers it to substrates.</text>
</comment>
<dbReference type="PROSITE" id="PS50089">
    <property type="entry name" value="ZF_RING_2"/>
    <property type="match status" value="1"/>
</dbReference>
<dbReference type="Pfam" id="PF26200">
    <property type="entry name" value="Rcat_RNF216"/>
    <property type="match status" value="1"/>
</dbReference>
<dbReference type="Pfam" id="PF21235">
    <property type="entry name" value="UBA_ARI1"/>
    <property type="match status" value="1"/>
</dbReference>
<dbReference type="Gene3D" id="1.20.120.1750">
    <property type="match status" value="1"/>
</dbReference>
<proteinExistence type="inferred from homology"/>
<dbReference type="Pfam" id="PF19422">
    <property type="entry name" value="Ariadne"/>
    <property type="match status" value="1"/>
</dbReference>
<dbReference type="Pfam" id="PF00097">
    <property type="entry name" value="zf-C3HC4"/>
    <property type="match status" value="1"/>
</dbReference>
<keyword evidence="12" id="KW-0862">Zinc</keyword>
<evidence type="ECO:0000259" key="15">
    <source>
        <dbReference type="PROSITE" id="PS51873"/>
    </source>
</evidence>
<evidence type="ECO:0000256" key="12">
    <source>
        <dbReference type="ARBA" id="ARBA00022833"/>
    </source>
</evidence>
<evidence type="ECO:0000256" key="11">
    <source>
        <dbReference type="ARBA" id="ARBA00022786"/>
    </source>
</evidence>
<keyword evidence="17" id="KW-1185">Reference proteome</keyword>
<evidence type="ECO:0000313" key="16">
    <source>
        <dbReference type="EMBL" id="CAH9054374.1"/>
    </source>
</evidence>
<keyword evidence="11" id="KW-0833">Ubl conjugation pathway</keyword>
<evidence type="ECO:0000256" key="3">
    <source>
        <dbReference type="ARBA" id="ARBA00003976"/>
    </source>
</evidence>
<evidence type="ECO:0000259" key="14">
    <source>
        <dbReference type="PROSITE" id="PS50089"/>
    </source>
</evidence>
<dbReference type="PANTHER" id="PTHR11685">
    <property type="entry name" value="RBR FAMILY RING FINGER AND IBR DOMAIN-CONTAINING"/>
    <property type="match status" value="1"/>
</dbReference>
<dbReference type="SMART" id="SM00647">
    <property type="entry name" value="IBR"/>
    <property type="match status" value="2"/>
</dbReference>
<keyword evidence="8" id="KW-0479">Metal-binding</keyword>
<dbReference type="OrthoDB" id="10009520at2759"/>
<dbReference type="EC" id="2.3.2.31" evidence="6"/>
<dbReference type="InterPro" id="IPR001841">
    <property type="entry name" value="Znf_RING"/>
</dbReference>
<feature type="domain" description="RING-type" evidence="14">
    <location>
        <begin position="116"/>
        <end position="164"/>
    </location>
</feature>
<dbReference type="InterPro" id="IPR048962">
    <property type="entry name" value="ARIH1-like_UBL"/>
</dbReference>
<name>A0A9P1DWU3_CUSEU</name>
<dbReference type="AlphaFoldDB" id="A0A9P1DWU3"/>
<dbReference type="InterPro" id="IPR018957">
    <property type="entry name" value="Znf_C3HC4_RING-type"/>
</dbReference>
<keyword evidence="9" id="KW-0677">Repeat</keyword>
<keyword evidence="7" id="KW-0808">Transferase</keyword>
<dbReference type="InterPro" id="IPR031127">
    <property type="entry name" value="E3_UB_ligase_RBR"/>
</dbReference>
<dbReference type="FunFam" id="3.30.40.10:FF:000019">
    <property type="entry name" value="RBR-type E3 ubiquitin transferase"/>
    <property type="match status" value="1"/>
</dbReference>
<organism evidence="16 17">
    <name type="scientific">Cuscuta europaea</name>
    <name type="common">European dodder</name>
    <dbReference type="NCBI Taxonomy" id="41803"/>
    <lineage>
        <taxon>Eukaryota</taxon>
        <taxon>Viridiplantae</taxon>
        <taxon>Streptophyta</taxon>
        <taxon>Embryophyta</taxon>
        <taxon>Tracheophyta</taxon>
        <taxon>Spermatophyta</taxon>
        <taxon>Magnoliopsida</taxon>
        <taxon>eudicotyledons</taxon>
        <taxon>Gunneridae</taxon>
        <taxon>Pentapetalae</taxon>
        <taxon>asterids</taxon>
        <taxon>lamiids</taxon>
        <taxon>Solanales</taxon>
        <taxon>Convolvulaceae</taxon>
        <taxon>Cuscuteae</taxon>
        <taxon>Cuscuta</taxon>
        <taxon>Cuscuta subgen. Cuscuta</taxon>
    </lineage>
</organism>
<dbReference type="InterPro" id="IPR045840">
    <property type="entry name" value="Ariadne"/>
</dbReference>
<dbReference type="EMBL" id="CAMAPE010000002">
    <property type="protein sequence ID" value="CAH9054374.1"/>
    <property type="molecule type" value="Genomic_DNA"/>
</dbReference>
<reference evidence="16" key="1">
    <citation type="submission" date="2022-07" db="EMBL/GenBank/DDBJ databases">
        <authorList>
            <person name="Macas J."/>
            <person name="Novak P."/>
            <person name="Neumann P."/>
        </authorList>
    </citation>
    <scope>NUCLEOTIDE SEQUENCE</scope>
</reference>
<dbReference type="InterPro" id="IPR044066">
    <property type="entry name" value="TRIAD_supradom"/>
</dbReference>
<comment type="similarity">
    <text evidence="5">Belongs to the RBR family. Ariadne subfamily.</text>
</comment>
<dbReference type="CDD" id="cd22586">
    <property type="entry name" value="Rcat_RBR_ARI1-like"/>
    <property type="match status" value="1"/>
</dbReference>
<comment type="pathway">
    <text evidence="4">Protein modification; protein ubiquitination.</text>
</comment>
<gene>
    <name evidence="16" type="ORF">CEURO_LOCUS641</name>
</gene>
<protein>
    <recommendedName>
        <fullName evidence="6">RBR-type E3 ubiquitin transferase</fullName>
        <ecNumber evidence="6">2.3.2.31</ecNumber>
    </recommendedName>
</protein>
<sequence>MDSEGSSGDEYDDQAYYEDDDYDNADFETDRIPSCKVITKDSLLTAQKEDLQRVQDLLSIKEHHARTLLIHYRWDVDKVLTIFVEKGKESLYAEAGVTVECKDDTSLYESTVDMTCGICFDDIPAANVTIMDCGHSFCNDCWTEHFMVQINEGKSKRIKCMAYKCNAICDEGKIRDLVGERDPDLAGKFERFLLESYIDDNKMVKWCPSIPHCGNAIRIQVDECCDVECECGLQFCFRCSSETHSPCSCLMWEMWMKKCSDDSETVNWISAYTKDCPKCKKPVVKNGGCNLVQCICGQPFCWLCGGATGVKHTWQTIDGHTCGRYKENQEEDIANAKKKLLRYTHYYNRYKAHTDSLKAEAGLEQRLQQKVLNLESRVLLSLKDFSWVMKGYYRLFQSRQILSHSYPFAYYMFGEELVENEMTQREREIKQNLFEDQQQQLETNTERLSMFLETQFDEFPENKVVEMRLKIVTLSAVIDNFCKKLYECIDNDLLVHLRFNHTISPYQSSGAVKASELAGDFQRMSTFNWSIFTQT</sequence>